<dbReference type="SUPFAM" id="SSF55811">
    <property type="entry name" value="Nudix"/>
    <property type="match status" value="1"/>
</dbReference>
<dbReference type="EMBL" id="JBBAXC010000009">
    <property type="protein sequence ID" value="MEI5907821.1"/>
    <property type="molecule type" value="Genomic_DNA"/>
</dbReference>
<dbReference type="PANTHER" id="PTHR43046:SF14">
    <property type="entry name" value="MUTT_NUDIX FAMILY PROTEIN"/>
    <property type="match status" value="1"/>
</dbReference>
<feature type="domain" description="Nudix hydrolase" evidence="4">
    <location>
        <begin position="1"/>
        <end position="129"/>
    </location>
</feature>
<dbReference type="Proteomes" id="UP001312865">
    <property type="component" value="Unassembled WGS sequence"/>
</dbReference>
<dbReference type="InterPro" id="IPR015797">
    <property type="entry name" value="NUDIX_hydrolase-like_dom_sf"/>
</dbReference>
<comment type="similarity">
    <text evidence="3">Belongs to the Nudix hydrolase family.</text>
</comment>
<dbReference type="PANTHER" id="PTHR43046">
    <property type="entry name" value="GDP-MANNOSE MANNOSYL HYDROLASE"/>
    <property type="match status" value="1"/>
</dbReference>
<gene>
    <name evidence="5" type="ORF">WAK64_12230</name>
</gene>
<dbReference type="RefSeq" id="WP_336587345.1">
    <property type="nucleotide sequence ID" value="NZ_JBBAXC010000009.1"/>
</dbReference>
<dbReference type="InterPro" id="IPR020476">
    <property type="entry name" value="Nudix_hydrolase"/>
</dbReference>
<comment type="caution">
    <text evidence="5">The sequence shown here is derived from an EMBL/GenBank/DDBJ whole genome shotgun (WGS) entry which is preliminary data.</text>
</comment>
<evidence type="ECO:0000256" key="2">
    <source>
        <dbReference type="ARBA" id="ARBA00022801"/>
    </source>
</evidence>
<protein>
    <submittedName>
        <fullName evidence="5">NUDIX hydrolase</fullName>
        <ecNumber evidence="5">3.6.-.-</ecNumber>
    </submittedName>
</protein>
<dbReference type="EC" id="3.6.-.-" evidence="5"/>
<sequence>MCVAGLVVNQQGKWLLVKKKYGGLKGKWSLPAGFVQAGETADEAAVRETKEETGIDAKVQGLIGLRTGVIREEVSDNMLIFSLKPRENQPIQIQEQEIMEAAWLDPKEIAFQDSSVMLFEMLKQHWEDYKQKIDGIDPGEVFGYTTYRLFL</sequence>
<dbReference type="Pfam" id="PF00293">
    <property type="entry name" value="NUDIX"/>
    <property type="match status" value="1"/>
</dbReference>
<dbReference type="PRINTS" id="PR00502">
    <property type="entry name" value="NUDIXFAMILY"/>
</dbReference>
<evidence type="ECO:0000313" key="6">
    <source>
        <dbReference type="Proteomes" id="UP001312865"/>
    </source>
</evidence>
<dbReference type="InterPro" id="IPR000086">
    <property type="entry name" value="NUDIX_hydrolase_dom"/>
</dbReference>
<evidence type="ECO:0000256" key="1">
    <source>
        <dbReference type="ARBA" id="ARBA00001946"/>
    </source>
</evidence>
<dbReference type="PROSITE" id="PS00893">
    <property type="entry name" value="NUDIX_BOX"/>
    <property type="match status" value="1"/>
</dbReference>
<dbReference type="GO" id="GO:0016787">
    <property type="term" value="F:hydrolase activity"/>
    <property type="evidence" value="ECO:0007669"/>
    <property type="project" value="UniProtKB-KW"/>
</dbReference>
<keyword evidence="6" id="KW-1185">Reference proteome</keyword>
<dbReference type="Gene3D" id="3.90.79.10">
    <property type="entry name" value="Nucleoside Triphosphate Pyrophosphohydrolase"/>
    <property type="match status" value="1"/>
</dbReference>
<accession>A0ABU8HEN6</accession>
<organism evidence="5 6">
    <name type="scientific">Bacillus spongiae</name>
    <dbReference type="NCBI Taxonomy" id="2683610"/>
    <lineage>
        <taxon>Bacteria</taxon>
        <taxon>Bacillati</taxon>
        <taxon>Bacillota</taxon>
        <taxon>Bacilli</taxon>
        <taxon>Bacillales</taxon>
        <taxon>Bacillaceae</taxon>
        <taxon>Bacillus</taxon>
    </lineage>
</organism>
<keyword evidence="2 3" id="KW-0378">Hydrolase</keyword>
<evidence type="ECO:0000259" key="4">
    <source>
        <dbReference type="PROSITE" id="PS51462"/>
    </source>
</evidence>
<reference evidence="5 6" key="1">
    <citation type="journal article" date="2018" name="J. Microbiol.">
        <title>Bacillus spongiae sp. nov., isolated from sponge of Jeju Island.</title>
        <authorList>
            <person name="Lee G.E."/>
            <person name="Im W.T."/>
            <person name="Park J.S."/>
        </authorList>
    </citation>
    <scope>NUCLEOTIDE SEQUENCE [LARGE SCALE GENOMIC DNA]</scope>
    <source>
        <strain evidence="5 6">135PIL107-10</strain>
    </source>
</reference>
<evidence type="ECO:0000256" key="3">
    <source>
        <dbReference type="RuleBase" id="RU003476"/>
    </source>
</evidence>
<proteinExistence type="inferred from homology"/>
<dbReference type="InterPro" id="IPR020084">
    <property type="entry name" value="NUDIX_hydrolase_CS"/>
</dbReference>
<evidence type="ECO:0000313" key="5">
    <source>
        <dbReference type="EMBL" id="MEI5907821.1"/>
    </source>
</evidence>
<comment type="cofactor">
    <cofactor evidence="1">
        <name>Mg(2+)</name>
        <dbReference type="ChEBI" id="CHEBI:18420"/>
    </cofactor>
</comment>
<name>A0ABU8HEN6_9BACI</name>
<dbReference type="PROSITE" id="PS51462">
    <property type="entry name" value="NUDIX"/>
    <property type="match status" value="1"/>
</dbReference>